<organism evidence="3 4">
    <name type="scientific">Romboutsia lituseburensis DSM 797</name>
    <dbReference type="NCBI Taxonomy" id="1121325"/>
    <lineage>
        <taxon>Bacteria</taxon>
        <taxon>Bacillati</taxon>
        <taxon>Bacillota</taxon>
        <taxon>Clostridia</taxon>
        <taxon>Peptostreptococcales</taxon>
        <taxon>Peptostreptococcaceae</taxon>
        <taxon>Romboutsia</taxon>
    </lineage>
</organism>
<dbReference type="Pfam" id="PF00149">
    <property type="entry name" value="Metallophos"/>
    <property type="match status" value="1"/>
</dbReference>
<dbReference type="InterPro" id="IPR004843">
    <property type="entry name" value="Calcineurin-like_PHP"/>
</dbReference>
<accession>A0A1G9IKR4</accession>
<dbReference type="GO" id="GO:0000166">
    <property type="term" value="F:nucleotide binding"/>
    <property type="evidence" value="ECO:0007669"/>
    <property type="project" value="UniProtKB-KW"/>
</dbReference>
<dbReference type="STRING" id="1121325.SAMN04515677_101286"/>
<gene>
    <name evidence="3" type="ORF">SAMN04515677_101286</name>
</gene>
<dbReference type="AlphaFoldDB" id="A0A1G9IKR4"/>
<evidence type="ECO:0000256" key="1">
    <source>
        <dbReference type="RuleBase" id="RU362119"/>
    </source>
</evidence>
<dbReference type="InterPro" id="IPR006146">
    <property type="entry name" value="5'-Nucleotdase_CS"/>
</dbReference>
<dbReference type="PROSITE" id="PS00785">
    <property type="entry name" value="5_NUCLEOTIDASE_1"/>
    <property type="match status" value="1"/>
</dbReference>
<dbReference type="PROSITE" id="PS51257">
    <property type="entry name" value="PROKAR_LIPOPROTEIN"/>
    <property type="match status" value="1"/>
</dbReference>
<dbReference type="PANTHER" id="PTHR11575">
    <property type="entry name" value="5'-NUCLEOTIDASE-RELATED"/>
    <property type="match status" value="1"/>
</dbReference>
<dbReference type="PANTHER" id="PTHR11575:SF6">
    <property type="entry name" value="2',3'-CYCLIC-NUCLEOTIDE 2'-PHOSPHODIESTERASE_3'-NUCLEOTIDASE"/>
    <property type="match status" value="1"/>
</dbReference>
<keyword evidence="4" id="KW-1185">Reference proteome</keyword>
<dbReference type="Proteomes" id="UP000199068">
    <property type="component" value="Unassembled WGS sequence"/>
</dbReference>
<feature type="domain" description="Calcineurin-like phosphoesterase" evidence="2">
    <location>
        <begin position="29"/>
        <end position="273"/>
    </location>
</feature>
<name>A0A1G9IKR4_9FIRM</name>
<evidence type="ECO:0000259" key="2">
    <source>
        <dbReference type="Pfam" id="PF00149"/>
    </source>
</evidence>
<keyword evidence="1" id="KW-0547">Nucleotide-binding</keyword>
<dbReference type="GO" id="GO:0046872">
    <property type="term" value="F:metal ion binding"/>
    <property type="evidence" value="ECO:0007669"/>
    <property type="project" value="InterPro"/>
</dbReference>
<dbReference type="Gene3D" id="3.60.21.10">
    <property type="match status" value="1"/>
</dbReference>
<dbReference type="GO" id="GO:0030288">
    <property type="term" value="C:outer membrane-bounded periplasmic space"/>
    <property type="evidence" value="ECO:0007669"/>
    <property type="project" value="TreeGrafter"/>
</dbReference>
<comment type="similarity">
    <text evidence="1">Belongs to the 5'-nucleotidase family.</text>
</comment>
<dbReference type="GO" id="GO:0016788">
    <property type="term" value="F:hydrolase activity, acting on ester bonds"/>
    <property type="evidence" value="ECO:0007669"/>
    <property type="project" value="InterPro"/>
</dbReference>
<dbReference type="GO" id="GO:0009166">
    <property type="term" value="P:nucleotide catabolic process"/>
    <property type="evidence" value="ECO:0007669"/>
    <property type="project" value="InterPro"/>
</dbReference>
<dbReference type="PRINTS" id="PR01607">
    <property type="entry name" value="APYRASEFAMLY"/>
</dbReference>
<protein>
    <submittedName>
        <fullName evidence="3">Calcineurin-like phosphoesterase</fullName>
    </submittedName>
</protein>
<dbReference type="EMBL" id="FNGW01000001">
    <property type="protein sequence ID" value="SDL25666.1"/>
    <property type="molecule type" value="Genomic_DNA"/>
</dbReference>
<dbReference type="SUPFAM" id="SSF56300">
    <property type="entry name" value="Metallo-dependent phosphatases"/>
    <property type="match status" value="1"/>
</dbReference>
<reference evidence="3 4" key="1">
    <citation type="submission" date="2016-10" db="EMBL/GenBank/DDBJ databases">
        <authorList>
            <person name="de Groot N.N."/>
        </authorList>
    </citation>
    <scope>NUCLEOTIDE SEQUENCE [LARGE SCALE GENOMIC DNA]</scope>
    <source>
        <strain evidence="3 4">DSM 797</strain>
    </source>
</reference>
<dbReference type="InterPro" id="IPR006179">
    <property type="entry name" value="5_nucleotidase/apyrase"/>
</dbReference>
<keyword evidence="1" id="KW-0378">Hydrolase</keyword>
<dbReference type="RefSeq" id="WP_092722127.1">
    <property type="nucleotide sequence ID" value="NZ_FNGW01000001.1"/>
</dbReference>
<proteinExistence type="inferred from homology"/>
<sequence>MKRKIIISILGISTLLISGCSSTKTTEINVLATTDLHSFIPYELGEYAKNELKKEENVALVDAGDFMGRDDSGAVDKYISLKNNDDKNNKKVYREMPLAKDMKEIGYDAVVLGNHEFESRDKFDLDGIVSDFNKQGIDVLSANTYNKDGSNYVKPYIIKKVKTPEGEVNLGILGLTIKEVGEKWHWDENGNKVESKSLELKDQPGFENLYMNDLVEDAKTYVKDMKKDGADVIVAVAHTGEKPKKPRNPGNRIQDLATQVEGIDAIVAGHNHEQIKQHDYTNKAGEKVIVTEPGDHGDCISKINFKLERDKDNWKVVEKSSDLKQIEQPPLGKNGGQFFEAIFKIHENDKEINLGKIIPFKWDKAYYFKTPISKEEIYDKVGYKYKSLPDVVDENIAQLVFMQGKKVVCNVSVDKNLFKFDLKFDQSDYEGNIVTIYPNKNDKFKVQMEMNKEYQSIYLTHTK</sequence>
<evidence type="ECO:0000313" key="3">
    <source>
        <dbReference type="EMBL" id="SDL25666.1"/>
    </source>
</evidence>
<evidence type="ECO:0000313" key="4">
    <source>
        <dbReference type="Proteomes" id="UP000199068"/>
    </source>
</evidence>
<dbReference type="InterPro" id="IPR029052">
    <property type="entry name" value="Metallo-depent_PP-like"/>
</dbReference>